<dbReference type="PANTHER" id="PTHR21461">
    <property type="entry name" value="GLYCOSYLTRANSFERASE FAMILY 92 PROTEIN"/>
    <property type="match status" value="1"/>
</dbReference>
<keyword evidence="3" id="KW-1133">Transmembrane helix</keyword>
<organism evidence="4">
    <name type="scientific">viral metagenome</name>
    <dbReference type="NCBI Taxonomy" id="1070528"/>
    <lineage>
        <taxon>unclassified sequences</taxon>
        <taxon>metagenomes</taxon>
        <taxon>organismal metagenomes</taxon>
    </lineage>
</organism>
<evidence type="ECO:0000256" key="1">
    <source>
        <dbReference type="ARBA" id="ARBA00004167"/>
    </source>
</evidence>
<dbReference type="AlphaFoldDB" id="A0A6C0DEM0"/>
<accession>A0A6C0DEM0</accession>
<keyword evidence="2" id="KW-0812">Transmembrane</keyword>
<dbReference type="EMBL" id="MN739587">
    <property type="protein sequence ID" value="QHT14634.1"/>
    <property type="molecule type" value="Genomic_DNA"/>
</dbReference>
<evidence type="ECO:0000256" key="2">
    <source>
        <dbReference type="ARBA" id="ARBA00022692"/>
    </source>
</evidence>
<keyword evidence="3" id="KW-0472">Membrane</keyword>
<protein>
    <recommendedName>
        <fullName evidence="5">Glycosyltransferase family 92 protein</fullName>
    </recommendedName>
</protein>
<name>A0A6C0DEM0_9ZZZZ</name>
<comment type="subcellular location">
    <subcellularLocation>
        <location evidence="1">Membrane</location>
        <topology evidence="1">Single-pass membrane protein</topology>
    </subcellularLocation>
</comment>
<evidence type="ECO:0008006" key="5">
    <source>
        <dbReference type="Google" id="ProtNLM"/>
    </source>
</evidence>
<dbReference type="PANTHER" id="PTHR21461:SF69">
    <property type="entry name" value="GLYCOSYLTRANSFERASE FAMILY 92 PROTEIN"/>
    <property type="match status" value="1"/>
</dbReference>
<evidence type="ECO:0000256" key="3">
    <source>
        <dbReference type="ARBA" id="ARBA00022989"/>
    </source>
</evidence>
<dbReference type="GO" id="GO:0016020">
    <property type="term" value="C:membrane"/>
    <property type="evidence" value="ECO:0007669"/>
    <property type="project" value="UniProtKB-SubCell"/>
</dbReference>
<evidence type="ECO:0000313" key="4">
    <source>
        <dbReference type="EMBL" id="QHT14634.1"/>
    </source>
</evidence>
<sequence length="266" mass="30962">MSSFLPSSLSKKLPTSSVICAIALHEDRYIDEWILYHLSLGFHHIYIYDNGNDYSLQNKQSDRVTVIHFPGKSVVAKPIQHDAYHAFIKDFGPKHQWAAFIDIDEFIVLKKHDSISSFLSQYQRCSAVGLNWIMFGTNHCTHYESEPVTKRFTRCAATPNHHIKSIIQLKYAWVFNDPHHMMLRSGTTCDTYYQPINGPFHPSGKTDIACIHHYYTKSEEEFREKIQRGRADTVEKRSLTELNDVHSRNNDIINMDAWNFYAKYLS</sequence>
<reference evidence="4" key="1">
    <citation type="journal article" date="2020" name="Nature">
        <title>Giant virus diversity and host interactions through global metagenomics.</title>
        <authorList>
            <person name="Schulz F."/>
            <person name="Roux S."/>
            <person name="Paez-Espino D."/>
            <person name="Jungbluth S."/>
            <person name="Walsh D.A."/>
            <person name="Denef V.J."/>
            <person name="McMahon K.D."/>
            <person name="Konstantinidis K.T."/>
            <person name="Eloe-Fadrosh E.A."/>
            <person name="Kyrpides N.C."/>
            <person name="Woyke T."/>
        </authorList>
    </citation>
    <scope>NUCLEOTIDE SEQUENCE</scope>
    <source>
        <strain evidence="4">GVMAG-M-3300023174-141</strain>
    </source>
</reference>
<dbReference type="GO" id="GO:0005737">
    <property type="term" value="C:cytoplasm"/>
    <property type="evidence" value="ECO:0007669"/>
    <property type="project" value="TreeGrafter"/>
</dbReference>
<proteinExistence type="predicted"/>
<dbReference type="Pfam" id="PF13704">
    <property type="entry name" value="Glyco_tranf_2_4"/>
    <property type="match status" value="1"/>
</dbReference>
<dbReference type="GO" id="GO:0016757">
    <property type="term" value="F:glycosyltransferase activity"/>
    <property type="evidence" value="ECO:0007669"/>
    <property type="project" value="TreeGrafter"/>
</dbReference>